<dbReference type="InterPro" id="IPR003316">
    <property type="entry name" value="E2F_WHTH_DNA-bd_dom"/>
</dbReference>
<comment type="caution">
    <text evidence="8">The sequence shown here is derived from an EMBL/GenBank/DDBJ whole genome shotgun (WGS) entry which is preliminary data.</text>
</comment>
<keyword evidence="3 5" id="KW-0238">DNA-binding</keyword>
<dbReference type="AlphaFoldDB" id="A0A1J4J450"/>
<organism evidence="8 9">
    <name type="scientific">Tritrichomonas foetus</name>
    <dbReference type="NCBI Taxonomy" id="1144522"/>
    <lineage>
        <taxon>Eukaryota</taxon>
        <taxon>Metamonada</taxon>
        <taxon>Parabasalia</taxon>
        <taxon>Tritrichomonadida</taxon>
        <taxon>Tritrichomonadidae</taxon>
        <taxon>Tritrichomonas</taxon>
    </lineage>
</organism>
<dbReference type="SUPFAM" id="SSF46785">
    <property type="entry name" value="Winged helix' DNA-binding domain"/>
    <property type="match status" value="1"/>
</dbReference>
<reference evidence="8" key="1">
    <citation type="submission" date="2016-10" db="EMBL/GenBank/DDBJ databases">
        <authorList>
            <person name="Benchimol M."/>
            <person name="Almeida L.G."/>
            <person name="Vasconcelos A.T."/>
            <person name="Perreira-Neves A."/>
            <person name="Rosa I.A."/>
            <person name="Tasca T."/>
            <person name="Bogo M.R."/>
            <person name="de Souza W."/>
        </authorList>
    </citation>
    <scope>NUCLEOTIDE SEQUENCE [LARGE SCALE GENOMIC DNA]</scope>
    <source>
        <strain evidence="8">K</strain>
    </source>
</reference>
<keyword evidence="9" id="KW-1185">Reference proteome</keyword>
<evidence type="ECO:0000313" key="9">
    <source>
        <dbReference type="Proteomes" id="UP000179807"/>
    </source>
</evidence>
<dbReference type="InterPro" id="IPR036390">
    <property type="entry name" value="WH_DNA-bd_sf"/>
</dbReference>
<dbReference type="PANTHER" id="PTHR12081">
    <property type="entry name" value="TRANSCRIPTION FACTOR E2F"/>
    <property type="match status" value="1"/>
</dbReference>
<evidence type="ECO:0000259" key="7">
    <source>
        <dbReference type="SMART" id="SM01372"/>
    </source>
</evidence>
<dbReference type="GeneID" id="94847478"/>
<dbReference type="EMBL" id="MLAK01001345">
    <property type="protein sequence ID" value="OHS94138.1"/>
    <property type="molecule type" value="Genomic_DNA"/>
</dbReference>
<dbReference type="Proteomes" id="UP000179807">
    <property type="component" value="Unassembled WGS sequence"/>
</dbReference>
<comment type="similarity">
    <text evidence="1 5">Belongs to the E2F/DP family.</text>
</comment>
<evidence type="ECO:0000256" key="3">
    <source>
        <dbReference type="ARBA" id="ARBA00023125"/>
    </source>
</evidence>
<accession>A0A1J4J450</accession>
<dbReference type="RefSeq" id="XP_068347275.1">
    <property type="nucleotide sequence ID" value="XM_068512774.1"/>
</dbReference>
<evidence type="ECO:0000313" key="8">
    <source>
        <dbReference type="EMBL" id="OHS94138.1"/>
    </source>
</evidence>
<dbReference type="GO" id="GO:0000978">
    <property type="term" value="F:RNA polymerase II cis-regulatory region sequence-specific DNA binding"/>
    <property type="evidence" value="ECO:0007669"/>
    <property type="project" value="InterPro"/>
</dbReference>
<evidence type="ECO:0000256" key="1">
    <source>
        <dbReference type="ARBA" id="ARBA00010940"/>
    </source>
</evidence>
<comment type="subcellular location">
    <subcellularLocation>
        <location evidence="5">Nucleus</location>
    </subcellularLocation>
</comment>
<keyword evidence="5" id="KW-0539">Nucleus</keyword>
<name>A0A1J4J450_9EUKA</name>
<dbReference type="SMART" id="SM01372">
    <property type="entry name" value="E2F_TDP"/>
    <property type="match status" value="1"/>
</dbReference>
<sequence length="337" mass="38367">MLASPTYPLFHQSSAVTPVYRMTAFNNMTCSACAPFQNNFHYIQSQPPIFCNPLNAPNPFNNTATATLPPNYDKFKMSITTMVMHAERDCGRMFTFTFICQAFQFQRRRLYDVINALEAIGCCKKASVDTIIWNGLRCIPASIRQSFLSYGFNRPDSDIRTLISGDESISMLHLTQSLVLSFIVLQQQTLDIKRVARFLSAENGRFKTTLCKLYQISYILEALGILMKSNVPGMLTLNRPYYFDCNTTPKINLNEFEMDDSIEKVSKVNKHSFKSDIDNSFSSSNSNSSDEADDDDRSSNPLSISNLLSRPKKMVCDDEKKMILSIIRKINLFHFIQ</sequence>
<keyword evidence="2 5" id="KW-0805">Transcription regulation</keyword>
<dbReference type="GO" id="GO:0090575">
    <property type="term" value="C:RNA polymerase II transcription regulator complex"/>
    <property type="evidence" value="ECO:0007669"/>
    <property type="project" value="TreeGrafter"/>
</dbReference>
<gene>
    <name evidence="8" type="ORF">TRFO_39669</name>
</gene>
<evidence type="ECO:0000256" key="2">
    <source>
        <dbReference type="ARBA" id="ARBA00023015"/>
    </source>
</evidence>
<proteinExistence type="inferred from homology"/>
<dbReference type="GO" id="GO:0000981">
    <property type="term" value="F:DNA-binding transcription factor activity, RNA polymerase II-specific"/>
    <property type="evidence" value="ECO:0007669"/>
    <property type="project" value="TreeGrafter"/>
</dbReference>
<feature type="compositionally biased region" description="Low complexity" evidence="6">
    <location>
        <begin position="278"/>
        <end position="289"/>
    </location>
</feature>
<dbReference type="PANTHER" id="PTHR12081:SF18">
    <property type="entry name" value="TRANSCRIPTION FACTOR E2F2-RELATED"/>
    <property type="match status" value="1"/>
</dbReference>
<evidence type="ECO:0000256" key="6">
    <source>
        <dbReference type="SAM" id="MobiDB-lite"/>
    </source>
</evidence>
<protein>
    <recommendedName>
        <fullName evidence="7">E2F/DP family winged-helix DNA-binding domain-containing protein</fullName>
    </recommendedName>
</protein>
<dbReference type="Gene3D" id="1.10.10.10">
    <property type="entry name" value="Winged helix-like DNA-binding domain superfamily/Winged helix DNA-binding domain"/>
    <property type="match status" value="1"/>
</dbReference>
<dbReference type="InterPro" id="IPR015633">
    <property type="entry name" value="E2F"/>
</dbReference>
<evidence type="ECO:0000256" key="4">
    <source>
        <dbReference type="ARBA" id="ARBA00023163"/>
    </source>
</evidence>
<dbReference type="Pfam" id="PF02319">
    <property type="entry name" value="WHD_E2F_TDP"/>
    <property type="match status" value="1"/>
</dbReference>
<dbReference type="InterPro" id="IPR036388">
    <property type="entry name" value="WH-like_DNA-bd_sf"/>
</dbReference>
<evidence type="ECO:0000256" key="5">
    <source>
        <dbReference type="RuleBase" id="RU003796"/>
    </source>
</evidence>
<dbReference type="VEuPathDB" id="TrichDB:TRFO_39669"/>
<feature type="domain" description="E2F/DP family winged-helix DNA-binding" evidence="7">
    <location>
        <begin position="70"/>
        <end position="135"/>
    </location>
</feature>
<keyword evidence="4 5" id="KW-0804">Transcription</keyword>
<feature type="region of interest" description="Disordered" evidence="6">
    <location>
        <begin position="278"/>
        <end position="305"/>
    </location>
</feature>
<dbReference type="OrthoDB" id="5318at2759"/>